<evidence type="ECO:0008006" key="3">
    <source>
        <dbReference type="Google" id="ProtNLM"/>
    </source>
</evidence>
<reference evidence="1 2" key="1">
    <citation type="journal article" date="2022" name="G3 (Bethesda)">
        <title>Whole-genome sequence and methylome profiling of the almond [Prunus dulcis (Mill.) D.A. Webb] cultivar 'Nonpareil'.</title>
        <authorList>
            <person name="D'Amico-Willman K.M."/>
            <person name="Ouma W.Z."/>
            <person name="Meulia T."/>
            <person name="Sideli G.M."/>
            <person name="Gradziel T.M."/>
            <person name="Fresnedo-Ramirez J."/>
        </authorList>
    </citation>
    <scope>NUCLEOTIDE SEQUENCE [LARGE SCALE GENOMIC DNA]</scope>
    <source>
        <strain evidence="1">Clone GOH B32 T37-40</strain>
    </source>
</reference>
<accession>A0AAD4VH99</accession>
<organism evidence="1 2">
    <name type="scientific">Prunus dulcis</name>
    <name type="common">Almond</name>
    <name type="synonym">Amygdalus dulcis</name>
    <dbReference type="NCBI Taxonomy" id="3755"/>
    <lineage>
        <taxon>Eukaryota</taxon>
        <taxon>Viridiplantae</taxon>
        <taxon>Streptophyta</taxon>
        <taxon>Embryophyta</taxon>
        <taxon>Tracheophyta</taxon>
        <taxon>Spermatophyta</taxon>
        <taxon>Magnoliopsida</taxon>
        <taxon>eudicotyledons</taxon>
        <taxon>Gunneridae</taxon>
        <taxon>Pentapetalae</taxon>
        <taxon>rosids</taxon>
        <taxon>fabids</taxon>
        <taxon>Rosales</taxon>
        <taxon>Rosaceae</taxon>
        <taxon>Amygdaloideae</taxon>
        <taxon>Amygdaleae</taxon>
        <taxon>Prunus</taxon>
    </lineage>
</organism>
<proteinExistence type="predicted"/>
<dbReference type="PANTHER" id="PTHR48475:SF2">
    <property type="entry name" value="RIBONUCLEASE H"/>
    <property type="match status" value="1"/>
</dbReference>
<protein>
    <recommendedName>
        <fullName evidence="3">RNase H type-1 domain-containing protein</fullName>
    </recommendedName>
</protein>
<evidence type="ECO:0000313" key="2">
    <source>
        <dbReference type="Proteomes" id="UP001054821"/>
    </source>
</evidence>
<keyword evidence="2" id="KW-1185">Reference proteome</keyword>
<sequence length="171" mass="19562">MNQITVDFAAKDASMSAYLSVVHLQLRKFYAYEIRQIPRTENSHTDALARLTSVINDKIGRQIPVEMLTQPSTTGAEVCTVRYENTCMSPIYLYLANNTLPDDKAEARKLRYQSARYAIINDILYKHGYTTPYLKYITAEPEDYVLLEIHGGVSARLLWPTMHRDAITLVK</sequence>
<dbReference type="Proteomes" id="UP001054821">
    <property type="component" value="Chromosome 6"/>
</dbReference>
<dbReference type="AlphaFoldDB" id="A0AAD4VH99"/>
<evidence type="ECO:0000313" key="1">
    <source>
        <dbReference type="EMBL" id="KAI5324192.1"/>
    </source>
</evidence>
<dbReference type="EMBL" id="JAJFAZ020000006">
    <property type="protein sequence ID" value="KAI5324192.1"/>
    <property type="molecule type" value="Genomic_DNA"/>
</dbReference>
<comment type="caution">
    <text evidence="1">The sequence shown here is derived from an EMBL/GenBank/DDBJ whole genome shotgun (WGS) entry which is preliminary data.</text>
</comment>
<gene>
    <name evidence="1" type="ORF">L3X38_033265</name>
</gene>
<name>A0AAD4VH99_PRUDU</name>
<dbReference type="PANTHER" id="PTHR48475">
    <property type="entry name" value="RIBONUCLEASE H"/>
    <property type="match status" value="1"/>
</dbReference>